<protein>
    <submittedName>
        <fullName evidence="1">Uncharacterized protein</fullName>
    </submittedName>
</protein>
<proteinExistence type="predicted"/>
<reference evidence="1" key="1">
    <citation type="submission" date="2014-05" db="EMBL/GenBank/DDBJ databases">
        <authorList>
            <person name="Chronopoulou M."/>
        </authorList>
    </citation>
    <scope>NUCLEOTIDE SEQUENCE</scope>
    <source>
        <tissue evidence="1">Whole organism</tissue>
    </source>
</reference>
<name>A0A0K2SX76_LEPSM</name>
<dbReference type="EMBL" id="HACA01000611">
    <property type="protein sequence ID" value="CDW17972.1"/>
    <property type="molecule type" value="Transcribed_RNA"/>
</dbReference>
<evidence type="ECO:0000313" key="1">
    <source>
        <dbReference type="EMBL" id="CDW17972.1"/>
    </source>
</evidence>
<sequence>MVNCHIESQNMYKI</sequence>
<organism evidence="1">
    <name type="scientific">Lepeophtheirus salmonis</name>
    <name type="common">Salmon louse</name>
    <name type="synonym">Caligus salmonis</name>
    <dbReference type="NCBI Taxonomy" id="72036"/>
    <lineage>
        <taxon>Eukaryota</taxon>
        <taxon>Metazoa</taxon>
        <taxon>Ecdysozoa</taxon>
        <taxon>Arthropoda</taxon>
        <taxon>Crustacea</taxon>
        <taxon>Multicrustacea</taxon>
        <taxon>Hexanauplia</taxon>
        <taxon>Copepoda</taxon>
        <taxon>Siphonostomatoida</taxon>
        <taxon>Caligidae</taxon>
        <taxon>Lepeophtheirus</taxon>
    </lineage>
</organism>
<accession>A0A0K2SX76</accession>